<dbReference type="AlphaFoldDB" id="A0A182IH79"/>
<proteinExistence type="predicted"/>
<organism evidence="1 2">
    <name type="scientific">Anopheles arabiensis</name>
    <name type="common">Mosquito</name>
    <dbReference type="NCBI Taxonomy" id="7173"/>
    <lineage>
        <taxon>Eukaryota</taxon>
        <taxon>Metazoa</taxon>
        <taxon>Ecdysozoa</taxon>
        <taxon>Arthropoda</taxon>
        <taxon>Hexapoda</taxon>
        <taxon>Insecta</taxon>
        <taxon>Pterygota</taxon>
        <taxon>Neoptera</taxon>
        <taxon>Endopterygota</taxon>
        <taxon>Diptera</taxon>
        <taxon>Nematocera</taxon>
        <taxon>Culicoidea</taxon>
        <taxon>Culicidae</taxon>
        <taxon>Anophelinae</taxon>
        <taxon>Anopheles</taxon>
    </lineage>
</organism>
<accession>A0A182IH79</accession>
<evidence type="ECO:0000313" key="2">
    <source>
        <dbReference type="Proteomes" id="UP000075840"/>
    </source>
</evidence>
<keyword evidence="2" id="KW-1185">Reference proteome</keyword>
<dbReference type="VEuPathDB" id="VectorBase:AARA014813"/>
<evidence type="ECO:0000313" key="1">
    <source>
        <dbReference type="EnsemblMetazoa" id="AARA014813-PA"/>
    </source>
</evidence>
<reference evidence="1" key="1">
    <citation type="submission" date="2022-08" db="UniProtKB">
        <authorList>
            <consortium name="EnsemblMetazoa"/>
        </authorList>
    </citation>
    <scope>IDENTIFICATION</scope>
    <source>
        <strain evidence="1">Dongola</strain>
    </source>
</reference>
<name>A0A182IH79_ANOAR</name>
<sequence>MLTTKAKMKLLKSSLVECSSGHLVAVLFTV</sequence>
<dbReference type="Proteomes" id="UP000075840">
    <property type="component" value="Unassembled WGS sequence"/>
</dbReference>
<dbReference type="EMBL" id="APCN01003427">
    <property type="status" value="NOT_ANNOTATED_CDS"/>
    <property type="molecule type" value="Genomic_DNA"/>
</dbReference>
<protein>
    <submittedName>
        <fullName evidence="1">Uncharacterized protein</fullName>
    </submittedName>
</protein>
<dbReference type="EnsemblMetazoa" id="AARA014813-RA">
    <property type="protein sequence ID" value="AARA014813-PA"/>
    <property type="gene ID" value="AARA014813"/>
</dbReference>